<dbReference type="HOGENOM" id="CLU_030571_5_2_14"/>
<dbReference type="PANTHER" id="PTHR46233">
    <property type="entry name" value="HYDROXYACYLGLUTATHIONE HYDROLASE GLOC"/>
    <property type="match status" value="1"/>
</dbReference>
<proteinExistence type="predicted"/>
<organism evidence="6 7">
    <name type="scientific">Spiroplasma taiwanense CT-1</name>
    <dbReference type="NCBI Taxonomy" id="1276220"/>
    <lineage>
        <taxon>Bacteria</taxon>
        <taxon>Bacillati</taxon>
        <taxon>Mycoplasmatota</taxon>
        <taxon>Mollicutes</taxon>
        <taxon>Entomoplasmatales</taxon>
        <taxon>Spiroplasmataceae</taxon>
        <taxon>Spiroplasma</taxon>
    </lineage>
</organism>
<name>S5LTI8_9MOLU</name>
<dbReference type="STRING" id="1276220.STAIW_v1c03740"/>
<dbReference type="GO" id="GO:0046872">
    <property type="term" value="F:metal ion binding"/>
    <property type="evidence" value="ECO:0007669"/>
    <property type="project" value="UniProtKB-KW"/>
</dbReference>
<dbReference type="Proteomes" id="UP000014984">
    <property type="component" value="Chromosome"/>
</dbReference>
<keyword evidence="4" id="KW-0862">Zinc</keyword>
<accession>S5LTI8</accession>
<dbReference type="AlphaFoldDB" id="S5LTI8"/>
<dbReference type="OrthoDB" id="9802248at2"/>
<dbReference type="SMART" id="SM00849">
    <property type="entry name" value="Lactamase_B"/>
    <property type="match status" value="1"/>
</dbReference>
<dbReference type="InterPro" id="IPR051453">
    <property type="entry name" value="MBL_Glyoxalase_II"/>
</dbReference>
<dbReference type="Gene3D" id="3.60.15.10">
    <property type="entry name" value="Ribonuclease Z/Hydroxyacylglutathione hydrolase-like"/>
    <property type="match status" value="1"/>
</dbReference>
<dbReference type="KEGG" id="stai:STAIW_v1c03740"/>
<dbReference type="InterPro" id="IPR001279">
    <property type="entry name" value="Metallo-B-lactamas"/>
</dbReference>
<evidence type="ECO:0000256" key="2">
    <source>
        <dbReference type="ARBA" id="ARBA00022723"/>
    </source>
</evidence>
<dbReference type="CDD" id="cd06262">
    <property type="entry name" value="metallo-hydrolase-like_MBL-fold"/>
    <property type="match status" value="1"/>
</dbReference>
<evidence type="ECO:0000256" key="3">
    <source>
        <dbReference type="ARBA" id="ARBA00022801"/>
    </source>
</evidence>
<evidence type="ECO:0000259" key="5">
    <source>
        <dbReference type="SMART" id="SM00849"/>
    </source>
</evidence>
<protein>
    <submittedName>
        <fullName evidence="6">Beta-lactamase</fullName>
    </submittedName>
</protein>
<gene>
    <name evidence="6" type="ORF">STAIW_v1c03740</name>
</gene>
<dbReference type="InterPro" id="IPR036866">
    <property type="entry name" value="RibonucZ/Hydroxyglut_hydro"/>
</dbReference>
<keyword evidence="7" id="KW-1185">Reference proteome</keyword>
<dbReference type="Pfam" id="PF00753">
    <property type="entry name" value="Lactamase_B"/>
    <property type="match status" value="1"/>
</dbReference>
<dbReference type="PATRIC" id="fig|1276220.3.peg.379"/>
<evidence type="ECO:0000256" key="1">
    <source>
        <dbReference type="ARBA" id="ARBA00001947"/>
    </source>
</evidence>
<keyword evidence="2" id="KW-0479">Metal-binding</keyword>
<evidence type="ECO:0000313" key="6">
    <source>
        <dbReference type="EMBL" id="AGR41024.1"/>
    </source>
</evidence>
<dbReference type="PANTHER" id="PTHR46233:SF3">
    <property type="entry name" value="HYDROXYACYLGLUTATHIONE HYDROLASE GLOC"/>
    <property type="match status" value="1"/>
</dbReference>
<comment type="cofactor">
    <cofactor evidence="1">
        <name>Zn(2+)</name>
        <dbReference type="ChEBI" id="CHEBI:29105"/>
    </cofactor>
</comment>
<dbReference type="EMBL" id="CP005074">
    <property type="protein sequence ID" value="AGR41024.1"/>
    <property type="molecule type" value="Genomic_DNA"/>
</dbReference>
<evidence type="ECO:0000313" key="7">
    <source>
        <dbReference type="Proteomes" id="UP000014984"/>
    </source>
</evidence>
<reference evidence="6 7" key="1">
    <citation type="journal article" date="2013" name="Genome Biol. Evol.">
        <title>Comparison of metabolic capacities and inference of gene content evolution in mosquito-associated Spiroplasma diminutum and S. taiwanense.</title>
        <authorList>
            <person name="Lo W.S."/>
            <person name="Ku C."/>
            <person name="Chen L.L."/>
            <person name="Chang T.H."/>
            <person name="Kuo C.H."/>
        </authorList>
    </citation>
    <scope>NUCLEOTIDE SEQUENCE [LARGE SCALE GENOMIC DNA]</scope>
    <source>
        <strain evidence="6">CT-1</strain>
    </source>
</reference>
<dbReference type="GO" id="GO:0016787">
    <property type="term" value="F:hydrolase activity"/>
    <property type="evidence" value="ECO:0007669"/>
    <property type="project" value="UniProtKB-KW"/>
</dbReference>
<dbReference type="RefSeq" id="WP_020834163.1">
    <property type="nucleotide sequence ID" value="NC_021846.1"/>
</dbReference>
<evidence type="ECO:0000256" key="4">
    <source>
        <dbReference type="ARBA" id="ARBA00022833"/>
    </source>
</evidence>
<sequence length="216" mass="25137">MNIKNFSNTKNLGNSFLIEYEAKKAILIDTAMNSEEILSYLSQNQIELTDIFITHGHFDHLIGLEKILEKFENVNVYIGQKDVMCLYNSKKNLSMLKKNNWKLEKEIKNVIAVTYIKEIIIGSLDIFIECVGGHTPGSIFIKIKNFNWLFVGDTLFKEGFGLNGIFMPRCSQNRFRQSIKNIYQNNDKHTLIFPGHKDFGMKLESIKNKYHKYLKQ</sequence>
<feature type="domain" description="Metallo-beta-lactamase" evidence="5">
    <location>
        <begin position="12"/>
        <end position="196"/>
    </location>
</feature>
<dbReference type="SUPFAM" id="SSF56281">
    <property type="entry name" value="Metallo-hydrolase/oxidoreductase"/>
    <property type="match status" value="1"/>
</dbReference>
<keyword evidence="3" id="KW-0378">Hydrolase</keyword>
<dbReference type="eggNOG" id="COG0491">
    <property type="taxonomic scope" value="Bacteria"/>
</dbReference>